<protein>
    <submittedName>
        <fullName evidence="7">RING finger protein 212B</fullName>
    </submittedName>
</protein>
<keyword evidence="3" id="KW-0862">Zinc</keyword>
<evidence type="ECO:0000313" key="7">
    <source>
        <dbReference type="EMBL" id="GAB0202267.1"/>
    </source>
</evidence>
<keyword evidence="8" id="KW-1185">Reference proteome</keyword>
<evidence type="ECO:0000256" key="1">
    <source>
        <dbReference type="ARBA" id="ARBA00022723"/>
    </source>
</evidence>
<evidence type="ECO:0000256" key="3">
    <source>
        <dbReference type="ARBA" id="ARBA00022833"/>
    </source>
</evidence>
<dbReference type="Proteomes" id="UP001623348">
    <property type="component" value="Unassembled WGS sequence"/>
</dbReference>
<dbReference type="GO" id="GO:0051321">
    <property type="term" value="P:meiotic cell cycle"/>
    <property type="evidence" value="ECO:0007669"/>
    <property type="project" value="UniProtKB-KW"/>
</dbReference>
<dbReference type="EMBL" id="BAAFJT010000037">
    <property type="protein sequence ID" value="GAB0202267.1"/>
    <property type="molecule type" value="Genomic_DNA"/>
</dbReference>
<gene>
    <name evidence="7" type="ORF">GRJ2_002692300</name>
</gene>
<dbReference type="Pfam" id="PF14634">
    <property type="entry name" value="zf-RING_5"/>
    <property type="match status" value="1"/>
</dbReference>
<evidence type="ECO:0000256" key="2">
    <source>
        <dbReference type="ARBA" id="ARBA00022771"/>
    </source>
</evidence>
<keyword evidence="4" id="KW-0469">Meiosis</keyword>
<sequence>MDWFHCNRCFRQEGASFAVTSCGHVLCATCGAAGEEEEEEEDEEGRPAPRQPHASSPQVWRFQRAQTDMLLASHKEKTRRARAALEETRHVLDSRNRELEALRRENGELRRAQLSPGWRGGSRSSTPRPVGVTSPAQTVTPQPRRQLSSQVVR</sequence>
<dbReference type="InterPro" id="IPR042123">
    <property type="entry name" value="Zip3/RNF212-like"/>
</dbReference>
<feature type="domain" description="RING-type" evidence="6">
    <location>
        <begin position="5"/>
        <end position="32"/>
    </location>
</feature>
<dbReference type="PANTHER" id="PTHR22663:SF29">
    <property type="entry name" value="RING FINGER PROTEIN 212B"/>
    <property type="match status" value="1"/>
</dbReference>
<evidence type="ECO:0000313" key="8">
    <source>
        <dbReference type="Proteomes" id="UP001623348"/>
    </source>
</evidence>
<dbReference type="PANTHER" id="PTHR22663">
    <property type="entry name" value="RING FINGER PROTEIN NARYA-RELATED"/>
    <property type="match status" value="1"/>
</dbReference>
<proteinExistence type="predicted"/>
<reference evidence="7 8" key="1">
    <citation type="submission" date="2024-06" db="EMBL/GenBank/DDBJ databases">
        <title>The draft genome of Grus japonensis, version 3.</title>
        <authorList>
            <person name="Nabeshima K."/>
            <person name="Suzuki S."/>
            <person name="Onuma M."/>
        </authorList>
    </citation>
    <scope>NUCLEOTIDE SEQUENCE [LARGE SCALE GENOMIC DNA]</scope>
    <source>
        <strain evidence="7 8">451A</strain>
    </source>
</reference>
<feature type="compositionally biased region" description="Polar residues" evidence="5">
    <location>
        <begin position="134"/>
        <end position="153"/>
    </location>
</feature>
<accession>A0ABC9XZG1</accession>
<organism evidence="7 8">
    <name type="scientific">Grus japonensis</name>
    <name type="common">Japanese crane</name>
    <name type="synonym">Red-crowned crane</name>
    <dbReference type="NCBI Taxonomy" id="30415"/>
    <lineage>
        <taxon>Eukaryota</taxon>
        <taxon>Metazoa</taxon>
        <taxon>Chordata</taxon>
        <taxon>Craniata</taxon>
        <taxon>Vertebrata</taxon>
        <taxon>Euteleostomi</taxon>
        <taxon>Archelosauria</taxon>
        <taxon>Archosauria</taxon>
        <taxon>Dinosauria</taxon>
        <taxon>Saurischia</taxon>
        <taxon>Theropoda</taxon>
        <taxon>Coelurosauria</taxon>
        <taxon>Aves</taxon>
        <taxon>Neognathae</taxon>
        <taxon>Neoaves</taxon>
        <taxon>Gruiformes</taxon>
        <taxon>Gruidae</taxon>
        <taxon>Grus</taxon>
    </lineage>
</organism>
<evidence type="ECO:0000259" key="6">
    <source>
        <dbReference type="Pfam" id="PF14634"/>
    </source>
</evidence>
<feature type="compositionally biased region" description="Acidic residues" evidence="5">
    <location>
        <begin position="34"/>
        <end position="44"/>
    </location>
</feature>
<evidence type="ECO:0000256" key="4">
    <source>
        <dbReference type="ARBA" id="ARBA00023254"/>
    </source>
</evidence>
<dbReference type="InterPro" id="IPR001841">
    <property type="entry name" value="Znf_RING"/>
</dbReference>
<feature type="region of interest" description="Disordered" evidence="5">
    <location>
        <begin position="34"/>
        <end position="61"/>
    </location>
</feature>
<feature type="region of interest" description="Disordered" evidence="5">
    <location>
        <begin position="104"/>
        <end position="153"/>
    </location>
</feature>
<dbReference type="GO" id="GO:0008270">
    <property type="term" value="F:zinc ion binding"/>
    <property type="evidence" value="ECO:0007669"/>
    <property type="project" value="UniProtKB-KW"/>
</dbReference>
<name>A0ABC9XZG1_GRUJA</name>
<comment type="caution">
    <text evidence="7">The sequence shown here is derived from an EMBL/GenBank/DDBJ whole genome shotgun (WGS) entry which is preliminary data.</text>
</comment>
<evidence type="ECO:0000256" key="5">
    <source>
        <dbReference type="SAM" id="MobiDB-lite"/>
    </source>
</evidence>
<keyword evidence="1" id="KW-0479">Metal-binding</keyword>
<dbReference type="AlphaFoldDB" id="A0ABC9XZG1"/>
<keyword evidence="2" id="KW-0863">Zinc-finger</keyword>